<accession>A0A974HL79</accession>
<dbReference type="Pfam" id="PF26215">
    <property type="entry name" value="HTH_animal"/>
    <property type="match status" value="1"/>
</dbReference>
<dbReference type="PANTHER" id="PTHR21301:SF12">
    <property type="match status" value="1"/>
</dbReference>
<sequence>MVDQTFQAGIIDQHTYLVLQPLVPQLDSFVLDTSHLLREINGLTLDPDCLEAIRSIFERIQTPISEQHSFILQALDLLLHHNVFLFDGIHYLQRQGMVMGANSKLGFLGIEIKKDHQGLVPTNLYQKKTGSNSLLHAKSMHPFKCIEGIPKGQYIRLRRICSSDEDFKHEAYKLYQRIKMRGYKYQSLHRVYQWALSQNREDLLYKSTNLKSGRIGTKNQGKTRLILIYNDNDGDIRTMIHKQWEIISKDPTLRKTKRPLKRRIYEHLLDIRNCNLLSSIAKHVHCVHRGIYAGSYFQGID</sequence>
<feature type="domain" description="Helix-turn-helix" evidence="1">
    <location>
        <begin position="134"/>
        <end position="184"/>
    </location>
</feature>
<gene>
    <name evidence="2" type="ORF">XELAEV_18024731mg</name>
</gene>
<dbReference type="InterPro" id="IPR058912">
    <property type="entry name" value="HTH_animal"/>
</dbReference>
<dbReference type="PANTHER" id="PTHR21301">
    <property type="entry name" value="REVERSE TRANSCRIPTASE"/>
    <property type="match status" value="1"/>
</dbReference>
<evidence type="ECO:0000313" key="3">
    <source>
        <dbReference type="Proteomes" id="UP000694892"/>
    </source>
</evidence>
<organism evidence="2 3">
    <name type="scientific">Xenopus laevis</name>
    <name type="common">African clawed frog</name>
    <dbReference type="NCBI Taxonomy" id="8355"/>
    <lineage>
        <taxon>Eukaryota</taxon>
        <taxon>Metazoa</taxon>
        <taxon>Chordata</taxon>
        <taxon>Craniata</taxon>
        <taxon>Vertebrata</taxon>
        <taxon>Euteleostomi</taxon>
        <taxon>Amphibia</taxon>
        <taxon>Batrachia</taxon>
        <taxon>Anura</taxon>
        <taxon>Pipoidea</taxon>
        <taxon>Pipidae</taxon>
        <taxon>Xenopodinae</taxon>
        <taxon>Xenopus</taxon>
        <taxon>Xenopus</taxon>
    </lineage>
</organism>
<reference evidence="3" key="1">
    <citation type="journal article" date="2016" name="Nature">
        <title>Genome evolution in the allotetraploid frog Xenopus laevis.</title>
        <authorList>
            <person name="Session A.M."/>
            <person name="Uno Y."/>
            <person name="Kwon T."/>
            <person name="Chapman J.A."/>
            <person name="Toyoda A."/>
            <person name="Takahashi S."/>
            <person name="Fukui A."/>
            <person name="Hikosaka A."/>
            <person name="Suzuki A."/>
            <person name="Kondo M."/>
            <person name="van Heeringen S.J."/>
            <person name="Quigley I."/>
            <person name="Heinz S."/>
            <person name="Ogino H."/>
            <person name="Ochi H."/>
            <person name="Hellsten U."/>
            <person name="Lyons J.B."/>
            <person name="Simakov O."/>
            <person name="Putnam N."/>
            <person name="Stites J."/>
            <person name="Kuroki Y."/>
            <person name="Tanaka T."/>
            <person name="Michiue T."/>
            <person name="Watanabe M."/>
            <person name="Bogdanovic O."/>
            <person name="Lister R."/>
            <person name="Georgiou G."/>
            <person name="Paranjpe S.S."/>
            <person name="van Kruijsbergen I."/>
            <person name="Shu S."/>
            <person name="Carlson J."/>
            <person name="Kinoshita T."/>
            <person name="Ohta Y."/>
            <person name="Mawaribuchi S."/>
            <person name="Jenkins J."/>
            <person name="Grimwood J."/>
            <person name="Schmutz J."/>
            <person name="Mitros T."/>
            <person name="Mozaffari S.V."/>
            <person name="Suzuki Y."/>
            <person name="Haramoto Y."/>
            <person name="Yamamoto T.S."/>
            <person name="Takagi C."/>
            <person name="Heald R."/>
            <person name="Miller K."/>
            <person name="Haudenschild C."/>
            <person name="Kitzman J."/>
            <person name="Nakayama T."/>
            <person name="Izutsu Y."/>
            <person name="Robert J."/>
            <person name="Fortriede J."/>
            <person name="Burns K."/>
            <person name="Lotay V."/>
            <person name="Karimi K."/>
            <person name="Yasuoka Y."/>
            <person name="Dichmann D.S."/>
            <person name="Flajnik M.F."/>
            <person name="Houston D.W."/>
            <person name="Shendure J."/>
            <person name="DuPasquier L."/>
            <person name="Vize P.D."/>
            <person name="Zorn A.M."/>
            <person name="Ito M."/>
            <person name="Marcotte E.M."/>
            <person name="Wallingford J.B."/>
            <person name="Ito Y."/>
            <person name="Asashima M."/>
            <person name="Ueno N."/>
            <person name="Matsuda Y."/>
            <person name="Veenstra G.J."/>
            <person name="Fujiyama A."/>
            <person name="Harland R.M."/>
            <person name="Taira M."/>
            <person name="Rokhsar D.S."/>
        </authorList>
    </citation>
    <scope>NUCLEOTIDE SEQUENCE [LARGE SCALE GENOMIC DNA]</scope>
    <source>
        <strain evidence="3">J</strain>
    </source>
</reference>
<evidence type="ECO:0000259" key="1">
    <source>
        <dbReference type="Pfam" id="PF26215"/>
    </source>
</evidence>
<dbReference type="Proteomes" id="UP000694892">
    <property type="component" value="Chromosome 4S"/>
</dbReference>
<dbReference type="EMBL" id="CM004473">
    <property type="protein sequence ID" value="OCT82217.1"/>
    <property type="molecule type" value="Genomic_DNA"/>
</dbReference>
<protein>
    <recommendedName>
        <fullName evidence="1">Helix-turn-helix domain-containing protein</fullName>
    </recommendedName>
</protein>
<name>A0A974HL79_XENLA</name>
<dbReference type="AlphaFoldDB" id="A0A974HL79"/>
<proteinExistence type="predicted"/>
<evidence type="ECO:0000313" key="2">
    <source>
        <dbReference type="EMBL" id="OCT82217.1"/>
    </source>
</evidence>